<evidence type="ECO:0000256" key="2">
    <source>
        <dbReference type="SAM" id="MobiDB-lite"/>
    </source>
</evidence>
<feature type="transmembrane region" description="Helical" evidence="3">
    <location>
        <begin position="90"/>
        <end position="113"/>
    </location>
</feature>
<proteinExistence type="inferred from homology"/>
<keyword evidence="5" id="KW-0808">Transferase</keyword>
<comment type="caution">
    <text evidence="5">The sequence shown here is derived from an EMBL/GenBank/DDBJ whole genome shotgun (WGS) entry which is preliminary data.</text>
</comment>
<evidence type="ECO:0000259" key="4">
    <source>
        <dbReference type="Pfam" id="PF02397"/>
    </source>
</evidence>
<protein>
    <submittedName>
        <fullName evidence="5">Lipopolysaccharide/colanic/teichoic acid biosynthesis glycosyltransferase</fullName>
    </submittedName>
</protein>
<dbReference type="PANTHER" id="PTHR30576:SF10">
    <property type="entry name" value="SLL5057 PROTEIN"/>
    <property type="match status" value="1"/>
</dbReference>
<dbReference type="InterPro" id="IPR003362">
    <property type="entry name" value="Bact_transf"/>
</dbReference>
<name>A0A543I1T5_9MICO</name>
<comment type="similarity">
    <text evidence="1">Belongs to the bacterial sugar transferase family.</text>
</comment>
<dbReference type="GO" id="GO:0016780">
    <property type="term" value="F:phosphotransferase activity, for other substituted phosphate groups"/>
    <property type="evidence" value="ECO:0007669"/>
    <property type="project" value="TreeGrafter"/>
</dbReference>
<dbReference type="Pfam" id="PF02397">
    <property type="entry name" value="Bac_transf"/>
    <property type="match status" value="1"/>
</dbReference>
<evidence type="ECO:0000256" key="3">
    <source>
        <dbReference type="SAM" id="Phobius"/>
    </source>
</evidence>
<dbReference type="AlphaFoldDB" id="A0A543I1T5"/>
<dbReference type="PANTHER" id="PTHR30576">
    <property type="entry name" value="COLANIC BIOSYNTHESIS UDP-GLUCOSE LIPID CARRIER TRANSFERASE"/>
    <property type="match status" value="1"/>
</dbReference>
<feature type="domain" description="Bacterial sugar transferase" evidence="4">
    <location>
        <begin position="85"/>
        <end position="272"/>
    </location>
</feature>
<evidence type="ECO:0000313" key="6">
    <source>
        <dbReference type="Proteomes" id="UP000316747"/>
    </source>
</evidence>
<keyword evidence="6" id="KW-1185">Reference proteome</keyword>
<evidence type="ECO:0000313" key="5">
    <source>
        <dbReference type="EMBL" id="TQM64525.1"/>
    </source>
</evidence>
<organism evidence="5 6">
    <name type="scientific">Humibacillus xanthopallidus</name>
    <dbReference type="NCBI Taxonomy" id="412689"/>
    <lineage>
        <taxon>Bacteria</taxon>
        <taxon>Bacillati</taxon>
        <taxon>Actinomycetota</taxon>
        <taxon>Actinomycetes</taxon>
        <taxon>Micrococcales</taxon>
        <taxon>Intrasporangiaceae</taxon>
        <taxon>Humibacillus</taxon>
    </lineage>
</organism>
<dbReference type="EMBL" id="VFPM01000001">
    <property type="protein sequence ID" value="TQM64525.1"/>
    <property type="molecule type" value="Genomic_DNA"/>
</dbReference>
<reference evidence="5 6" key="1">
    <citation type="submission" date="2019-06" db="EMBL/GenBank/DDBJ databases">
        <title>Genome sequencing of plant associated microbes to promote plant fitness in Sorghum bicolor and Oryza sativa.</title>
        <authorList>
            <person name="Coleman-Derr D."/>
        </authorList>
    </citation>
    <scope>NUCLEOTIDE SEQUENCE [LARGE SCALE GENOMIC DNA]</scope>
    <source>
        <strain evidence="5 6">KV-663</strain>
    </source>
</reference>
<keyword evidence="3" id="KW-0812">Transmembrane</keyword>
<keyword evidence="3" id="KW-0472">Membrane</keyword>
<feature type="region of interest" description="Disordered" evidence="2">
    <location>
        <begin position="1"/>
        <end position="23"/>
    </location>
</feature>
<sequence length="277" mass="31002">MALAPTLLNKGRRRTPGRHRRPRGVQMHTSLVAATVLPTPGPSAPPVAVRVVGPLAPEAASEMCVWLSKYPVRPRRSVRRYEKLKRLTDLTVVVVLAPLWLPLMVLVAAGIAFSSPGAPVLFTQKRTGRDLRRFVIYKFRTMVPNAEELKAQLAHLNLRTWPDFKVDPDPRVTGFGRFLRCTSLDELPQLFNVLKGDMSLVGPRPTSLAPEAYEQWQLARFGGPVGLTGVWQVAGRAHPSFVQRVQLDLAYLDRACWRLDLEILVRTVPELLLRKGT</sequence>
<evidence type="ECO:0000256" key="1">
    <source>
        <dbReference type="ARBA" id="ARBA00006464"/>
    </source>
</evidence>
<dbReference type="Proteomes" id="UP000316747">
    <property type="component" value="Unassembled WGS sequence"/>
</dbReference>
<keyword evidence="3" id="KW-1133">Transmembrane helix</keyword>
<accession>A0A543I1T5</accession>
<gene>
    <name evidence="5" type="ORF">FBY41_0894</name>
</gene>
<feature type="compositionally biased region" description="Basic residues" evidence="2">
    <location>
        <begin position="10"/>
        <end position="23"/>
    </location>
</feature>